<keyword evidence="3" id="KW-1185">Reference proteome</keyword>
<evidence type="ECO:0000256" key="1">
    <source>
        <dbReference type="SAM" id="MobiDB-lite"/>
    </source>
</evidence>
<evidence type="ECO:0000313" key="2">
    <source>
        <dbReference type="EMBL" id="GGK30715.1"/>
    </source>
</evidence>
<dbReference type="EMBL" id="BMMV01000042">
    <property type="protein sequence ID" value="GGK30715.1"/>
    <property type="molecule type" value="Genomic_DNA"/>
</dbReference>
<evidence type="ECO:0000313" key="3">
    <source>
        <dbReference type="Proteomes" id="UP000660265"/>
    </source>
</evidence>
<dbReference type="Proteomes" id="UP000660265">
    <property type="component" value="Unassembled WGS sequence"/>
</dbReference>
<proteinExistence type="predicted"/>
<sequence length="53" mass="5653">MSEDEQSEPNRDAEPTLAPVPARGGNKAARPSARPDVSFTPVSNGMDYLRAVP</sequence>
<organism evidence="2 3">
    <name type="scientific">Streptomyces camponoticapitis</name>
    <dbReference type="NCBI Taxonomy" id="1616125"/>
    <lineage>
        <taxon>Bacteria</taxon>
        <taxon>Bacillati</taxon>
        <taxon>Actinomycetota</taxon>
        <taxon>Actinomycetes</taxon>
        <taxon>Kitasatosporales</taxon>
        <taxon>Streptomycetaceae</taxon>
        <taxon>Streptomyces</taxon>
    </lineage>
</organism>
<accession>A0ABQ2F0N5</accession>
<name>A0ABQ2F0N5_9ACTN</name>
<gene>
    <name evidence="2" type="ORF">GCM10011583_73170</name>
</gene>
<feature type="region of interest" description="Disordered" evidence="1">
    <location>
        <begin position="1"/>
        <end position="53"/>
    </location>
</feature>
<reference evidence="3" key="1">
    <citation type="journal article" date="2019" name="Int. J. Syst. Evol. Microbiol.">
        <title>The Global Catalogue of Microorganisms (GCM) 10K type strain sequencing project: providing services to taxonomists for standard genome sequencing and annotation.</title>
        <authorList>
            <consortium name="The Broad Institute Genomics Platform"/>
            <consortium name="The Broad Institute Genome Sequencing Center for Infectious Disease"/>
            <person name="Wu L."/>
            <person name="Ma J."/>
        </authorList>
    </citation>
    <scope>NUCLEOTIDE SEQUENCE [LARGE SCALE GENOMIC DNA]</scope>
    <source>
        <strain evidence="3">CGMCC 4.7275</strain>
    </source>
</reference>
<protein>
    <submittedName>
        <fullName evidence="2">Uncharacterized protein</fullName>
    </submittedName>
</protein>
<dbReference type="RefSeq" id="WP_189111908.1">
    <property type="nucleotide sequence ID" value="NZ_BMMV01000042.1"/>
</dbReference>
<comment type="caution">
    <text evidence="2">The sequence shown here is derived from an EMBL/GenBank/DDBJ whole genome shotgun (WGS) entry which is preliminary data.</text>
</comment>